<reference evidence="4" key="1">
    <citation type="submission" date="2020-10" db="EMBL/GenBank/DDBJ databases">
        <authorList>
            <person name="Gilroy R."/>
        </authorList>
    </citation>
    <scope>NUCLEOTIDE SEQUENCE</scope>
    <source>
        <strain evidence="4">CHK152-2994</strain>
    </source>
</reference>
<accession>A0A9D1K3J6</accession>
<evidence type="ECO:0000313" key="5">
    <source>
        <dbReference type="Proteomes" id="UP000824139"/>
    </source>
</evidence>
<reference evidence="4" key="2">
    <citation type="journal article" date="2021" name="PeerJ">
        <title>Extensive microbial diversity within the chicken gut microbiome revealed by metagenomics and culture.</title>
        <authorList>
            <person name="Gilroy R."/>
            <person name="Ravi A."/>
            <person name="Getino M."/>
            <person name="Pursley I."/>
            <person name="Horton D.L."/>
            <person name="Alikhan N.F."/>
            <person name="Baker D."/>
            <person name="Gharbi K."/>
            <person name="Hall N."/>
            <person name="Watson M."/>
            <person name="Adriaenssens E.M."/>
            <person name="Foster-Nyarko E."/>
            <person name="Jarju S."/>
            <person name="Secka A."/>
            <person name="Antonio M."/>
            <person name="Oren A."/>
            <person name="Chaudhuri R.R."/>
            <person name="La Ragione R."/>
            <person name="Hildebrand F."/>
            <person name="Pallen M.J."/>
        </authorList>
    </citation>
    <scope>NUCLEOTIDE SEQUENCE</scope>
    <source>
        <strain evidence="4">CHK152-2994</strain>
    </source>
</reference>
<evidence type="ECO:0000256" key="2">
    <source>
        <dbReference type="SAM" id="SignalP"/>
    </source>
</evidence>
<feature type="chain" id="PRO_5038583628" evidence="2">
    <location>
        <begin position="20"/>
        <end position="449"/>
    </location>
</feature>
<dbReference type="PANTHER" id="PTHR30404:SF0">
    <property type="entry name" value="N-ACETYLMURAMOYL-L-ALANINE AMIDASE AMIC"/>
    <property type="match status" value="1"/>
</dbReference>
<dbReference type="Proteomes" id="UP000824139">
    <property type="component" value="Unassembled WGS sequence"/>
</dbReference>
<dbReference type="CDD" id="cd02696">
    <property type="entry name" value="MurNAc-LAA"/>
    <property type="match status" value="1"/>
</dbReference>
<dbReference type="GO" id="GO:0009253">
    <property type="term" value="P:peptidoglycan catabolic process"/>
    <property type="evidence" value="ECO:0007669"/>
    <property type="project" value="InterPro"/>
</dbReference>
<gene>
    <name evidence="4" type="ORF">IAD41_00715</name>
</gene>
<dbReference type="Gene3D" id="2.30.30.40">
    <property type="entry name" value="SH3 Domains"/>
    <property type="match status" value="1"/>
</dbReference>
<evidence type="ECO:0000256" key="1">
    <source>
        <dbReference type="ARBA" id="ARBA00022801"/>
    </source>
</evidence>
<evidence type="ECO:0000313" key="4">
    <source>
        <dbReference type="EMBL" id="HIS82118.1"/>
    </source>
</evidence>
<dbReference type="GO" id="GO:0030288">
    <property type="term" value="C:outer membrane-bounded periplasmic space"/>
    <property type="evidence" value="ECO:0007669"/>
    <property type="project" value="TreeGrafter"/>
</dbReference>
<dbReference type="SMART" id="SM00646">
    <property type="entry name" value="Ami_3"/>
    <property type="match status" value="1"/>
</dbReference>
<comment type="caution">
    <text evidence="4">The sequence shown here is derived from an EMBL/GenBank/DDBJ whole genome shotgun (WGS) entry which is preliminary data.</text>
</comment>
<proteinExistence type="predicted"/>
<keyword evidence="2" id="KW-0732">Signal</keyword>
<dbReference type="InterPro" id="IPR002508">
    <property type="entry name" value="MurNAc-LAA_cat"/>
</dbReference>
<protein>
    <submittedName>
        <fullName evidence="4">N-acetylmuramoyl-L-alanine amidase</fullName>
    </submittedName>
</protein>
<sequence>MRYYILTLMLMLAMQSAYALDVVYPKNNEVTISSPSTFFIGSADTSKTLTINDETVPVHKSGGFAYVVKLKTGINEFVIRSGNETQVFKINNQQKAVCPEKIEKPSPAFSVPLFFVTAKDNVPLRSTPQDFGINRIAHFQEGIPLKIVDEKNGFYQVELSPERTAWVAKTDVRQEKPEPLAKLLERSSIEDEKFYVFKIDFDRKVPYVIEGGYPFVVKFYNIEDKEQNTFTFTFPLKQKLAGYSGGYDGNSFILKIRKFPEIDDEKPLKNIKIVVDAGHGGNETGALGCLRHQEKDINLAIAKNLASELKARGAQVIMTRNGDETVELYDRVNIANQKDAMIFISIHGNALPDNADPVANNGTSIYYYYAQAKPLADSIMKEMTSQLTFNDDKVRKGSLAVVRNTNALSILIEVAYLINPEDNSKLIDKEIQKKAGNAIADGIEEFLKK</sequence>
<dbReference type="GO" id="GO:0008745">
    <property type="term" value="F:N-acetylmuramoyl-L-alanine amidase activity"/>
    <property type="evidence" value="ECO:0007669"/>
    <property type="project" value="InterPro"/>
</dbReference>
<dbReference type="Pfam" id="PF01520">
    <property type="entry name" value="Amidase_3"/>
    <property type="match status" value="1"/>
</dbReference>
<dbReference type="AlphaFoldDB" id="A0A9D1K3J6"/>
<dbReference type="SUPFAM" id="SSF53187">
    <property type="entry name" value="Zn-dependent exopeptidases"/>
    <property type="match status" value="1"/>
</dbReference>
<organism evidence="4 5">
    <name type="scientific">Candidatus Scatenecus faecavium</name>
    <dbReference type="NCBI Taxonomy" id="2840915"/>
    <lineage>
        <taxon>Bacteria</taxon>
        <taxon>Candidatus Scatenecus</taxon>
    </lineage>
</organism>
<evidence type="ECO:0000259" key="3">
    <source>
        <dbReference type="SMART" id="SM00646"/>
    </source>
</evidence>
<feature type="domain" description="MurNAc-LAA" evidence="3">
    <location>
        <begin position="332"/>
        <end position="444"/>
    </location>
</feature>
<dbReference type="PANTHER" id="PTHR30404">
    <property type="entry name" value="N-ACETYLMURAMOYL-L-ALANINE AMIDASE"/>
    <property type="match status" value="1"/>
</dbReference>
<dbReference type="InterPro" id="IPR050695">
    <property type="entry name" value="N-acetylmuramoyl_amidase_3"/>
</dbReference>
<feature type="signal peptide" evidence="2">
    <location>
        <begin position="1"/>
        <end position="19"/>
    </location>
</feature>
<name>A0A9D1K3J6_9BACT</name>
<keyword evidence="1" id="KW-0378">Hydrolase</keyword>
<dbReference type="EMBL" id="DVJO01000019">
    <property type="protein sequence ID" value="HIS82118.1"/>
    <property type="molecule type" value="Genomic_DNA"/>
</dbReference>
<dbReference type="Gene3D" id="3.40.630.40">
    <property type="entry name" value="Zn-dependent exopeptidases"/>
    <property type="match status" value="1"/>
</dbReference>